<evidence type="ECO:0000256" key="1">
    <source>
        <dbReference type="ARBA" id="ARBA00022593"/>
    </source>
</evidence>
<organism evidence="6 7">
    <name type="scientific">Tricholomella constricta</name>
    <dbReference type="NCBI Taxonomy" id="117010"/>
    <lineage>
        <taxon>Eukaryota</taxon>
        <taxon>Fungi</taxon>
        <taxon>Dikarya</taxon>
        <taxon>Basidiomycota</taxon>
        <taxon>Agaricomycotina</taxon>
        <taxon>Agaricomycetes</taxon>
        <taxon>Agaricomycetidae</taxon>
        <taxon>Agaricales</taxon>
        <taxon>Tricholomatineae</taxon>
        <taxon>Lyophyllaceae</taxon>
        <taxon>Tricholomella</taxon>
    </lineage>
</organism>
<sequence length="375" mass="42469">MSSISFPAEQPGSSSHEQGFYSSSFDANASFQMNPLSSHPPRTPRPSIISSSSAVHVYGQSIYEPQEDMEPVAVDKEYVEEVEEEEEEDKSQAGKVRIRKEEVWRDLFLTSNGRDKAFKLIQYSIRLYLLFHTSISTSRVLRRPTRPVWDAELVKRLRSTASGLSFTRKLLLLFNWLGPLTAIKAQQSVPYSAEVPTEKSKKTTRPFLHTVLYAPPPVLLELVHSVSDDVATLSLLGLFGKKLGERAGRFSDWCWLLATLVGLVENGVERQMIGNLQHEVESRLYSESMSGATSKSKPKDSKIDETELSRLRKQDYWLQISRAKLLMDLIFVSYDVFRIKRLSEPVKTVAGLTAAILSSLKLYHGQRNIILKKLM</sequence>
<feature type="compositionally biased region" description="Low complexity" evidence="5">
    <location>
        <begin position="35"/>
        <end position="50"/>
    </location>
</feature>
<dbReference type="PANTHER" id="PTHR12652">
    <property type="entry name" value="PEROXISOMAL BIOGENESIS FACTOR 11"/>
    <property type="match status" value="1"/>
</dbReference>
<protein>
    <submittedName>
        <fullName evidence="6">Uncharacterized protein</fullName>
    </submittedName>
</protein>
<keyword evidence="2" id="KW-0472">Membrane</keyword>
<dbReference type="EMBL" id="JAACJP010000001">
    <property type="protein sequence ID" value="KAF5388039.1"/>
    <property type="molecule type" value="Genomic_DNA"/>
</dbReference>
<dbReference type="OrthoDB" id="411017at2759"/>
<keyword evidence="7" id="KW-1185">Reference proteome</keyword>
<keyword evidence="1" id="KW-0962">Peroxisome biogenesis</keyword>
<dbReference type="GO" id="GO:0005778">
    <property type="term" value="C:peroxisomal membrane"/>
    <property type="evidence" value="ECO:0007669"/>
    <property type="project" value="UniProtKB-SubCell"/>
</dbReference>
<evidence type="ECO:0000313" key="7">
    <source>
        <dbReference type="Proteomes" id="UP000565441"/>
    </source>
</evidence>
<evidence type="ECO:0000256" key="2">
    <source>
        <dbReference type="ARBA" id="ARBA00023136"/>
    </source>
</evidence>
<dbReference type="InterPro" id="IPR008733">
    <property type="entry name" value="PEX11"/>
</dbReference>
<dbReference type="GO" id="GO:0016559">
    <property type="term" value="P:peroxisome fission"/>
    <property type="evidence" value="ECO:0007669"/>
    <property type="project" value="InterPro"/>
</dbReference>
<comment type="subcellular location">
    <subcellularLocation>
        <location evidence="4">Peroxisome membrane</location>
    </subcellularLocation>
</comment>
<evidence type="ECO:0000256" key="4">
    <source>
        <dbReference type="ARBA" id="ARBA00046271"/>
    </source>
</evidence>
<comment type="caution">
    <text evidence="6">The sequence shown here is derived from an EMBL/GenBank/DDBJ whole genome shotgun (WGS) entry which is preliminary data.</text>
</comment>
<evidence type="ECO:0000256" key="3">
    <source>
        <dbReference type="ARBA" id="ARBA00023140"/>
    </source>
</evidence>
<dbReference type="Proteomes" id="UP000565441">
    <property type="component" value="Unassembled WGS sequence"/>
</dbReference>
<dbReference type="Pfam" id="PF05648">
    <property type="entry name" value="PEX11"/>
    <property type="match status" value="1"/>
</dbReference>
<reference evidence="6 7" key="1">
    <citation type="journal article" date="2020" name="ISME J.">
        <title>Uncovering the hidden diversity of litter-decomposition mechanisms in mushroom-forming fungi.</title>
        <authorList>
            <person name="Floudas D."/>
            <person name="Bentzer J."/>
            <person name="Ahren D."/>
            <person name="Johansson T."/>
            <person name="Persson P."/>
            <person name="Tunlid A."/>
        </authorList>
    </citation>
    <scope>NUCLEOTIDE SEQUENCE [LARGE SCALE GENOMIC DNA]</scope>
    <source>
        <strain evidence="6 7">CBS 661.87</strain>
    </source>
</reference>
<dbReference type="AlphaFoldDB" id="A0A8H5HRR2"/>
<proteinExistence type="predicted"/>
<evidence type="ECO:0000313" key="6">
    <source>
        <dbReference type="EMBL" id="KAF5388039.1"/>
    </source>
</evidence>
<dbReference type="PANTHER" id="PTHR12652:SF19">
    <property type="entry name" value="PEROXISOMAL BIOGENESIS FACTOR 11"/>
    <property type="match status" value="1"/>
</dbReference>
<evidence type="ECO:0000256" key="5">
    <source>
        <dbReference type="SAM" id="MobiDB-lite"/>
    </source>
</evidence>
<feature type="region of interest" description="Disordered" evidence="5">
    <location>
        <begin position="1"/>
        <end position="21"/>
    </location>
</feature>
<keyword evidence="3" id="KW-0576">Peroxisome</keyword>
<accession>A0A8H5HRR2</accession>
<name>A0A8H5HRR2_9AGAR</name>
<feature type="region of interest" description="Disordered" evidence="5">
    <location>
        <begin position="31"/>
        <end position="50"/>
    </location>
</feature>
<gene>
    <name evidence="6" type="ORF">D9615_000237</name>
</gene>